<organism evidence="4">
    <name type="scientific">Gongylonema pulchrum</name>
    <dbReference type="NCBI Taxonomy" id="637853"/>
    <lineage>
        <taxon>Eukaryota</taxon>
        <taxon>Metazoa</taxon>
        <taxon>Ecdysozoa</taxon>
        <taxon>Nematoda</taxon>
        <taxon>Chromadorea</taxon>
        <taxon>Rhabditida</taxon>
        <taxon>Spirurina</taxon>
        <taxon>Spiruromorpha</taxon>
        <taxon>Spiruroidea</taxon>
        <taxon>Gongylonematidae</taxon>
        <taxon>Gongylonema</taxon>
    </lineage>
</organism>
<evidence type="ECO:0000313" key="2">
    <source>
        <dbReference type="EMBL" id="VDN36671.1"/>
    </source>
</evidence>
<evidence type="ECO:0000256" key="1">
    <source>
        <dbReference type="SAM" id="MobiDB-lite"/>
    </source>
</evidence>
<name>A0A183EIE0_9BILA</name>
<dbReference type="AlphaFoldDB" id="A0A183EIE0"/>
<protein>
    <submittedName>
        <fullName evidence="4">Secreted protein</fullName>
    </submittedName>
</protein>
<evidence type="ECO:0000313" key="3">
    <source>
        <dbReference type="Proteomes" id="UP000271098"/>
    </source>
</evidence>
<accession>A0A183EIE0</accession>
<feature type="region of interest" description="Disordered" evidence="1">
    <location>
        <begin position="87"/>
        <end position="118"/>
    </location>
</feature>
<dbReference type="OrthoDB" id="5815925at2759"/>
<reference evidence="4" key="1">
    <citation type="submission" date="2016-06" db="UniProtKB">
        <authorList>
            <consortium name="WormBaseParasite"/>
        </authorList>
    </citation>
    <scope>IDENTIFICATION</scope>
</reference>
<gene>
    <name evidence="2" type="ORF">GPUH_LOCUS20730</name>
</gene>
<proteinExistence type="predicted"/>
<reference evidence="2 3" key="2">
    <citation type="submission" date="2018-11" db="EMBL/GenBank/DDBJ databases">
        <authorList>
            <consortium name="Pathogen Informatics"/>
        </authorList>
    </citation>
    <scope>NUCLEOTIDE SEQUENCE [LARGE SCALE GENOMIC DNA]</scope>
</reference>
<dbReference type="Proteomes" id="UP000271098">
    <property type="component" value="Unassembled WGS sequence"/>
</dbReference>
<dbReference type="EMBL" id="UYRT01091005">
    <property type="protein sequence ID" value="VDN36671.1"/>
    <property type="molecule type" value="Genomic_DNA"/>
</dbReference>
<dbReference type="WBParaSite" id="GPUH_0002075601-mRNA-1">
    <property type="protein sequence ID" value="GPUH_0002075601-mRNA-1"/>
    <property type="gene ID" value="GPUH_0002075601"/>
</dbReference>
<keyword evidence="3" id="KW-1185">Reference proteome</keyword>
<evidence type="ECO:0000313" key="4">
    <source>
        <dbReference type="WBParaSite" id="GPUH_0002075601-mRNA-1"/>
    </source>
</evidence>
<sequence>MIFHLKLLHALTLPLHSFLTKGIKATVFSDGEIRLPRFSFYKITVVLLTLSAIWQCISWSNPLGALQWNLSVRPQVNLKPQMSLVAKSHSAPNMLPPSSCSQNSKAKRSKSDGRQFEMAGKVDVGIDARVKN</sequence>